<evidence type="ECO:0000313" key="2">
    <source>
        <dbReference type="EMBL" id="CAE0672279.1"/>
    </source>
</evidence>
<reference evidence="2" key="1">
    <citation type="submission" date="2021-01" db="EMBL/GenBank/DDBJ databases">
        <authorList>
            <person name="Corre E."/>
            <person name="Pelletier E."/>
            <person name="Niang G."/>
            <person name="Scheremetjew M."/>
            <person name="Finn R."/>
            <person name="Kale V."/>
            <person name="Holt S."/>
            <person name="Cochrane G."/>
            <person name="Meng A."/>
            <person name="Brown T."/>
            <person name="Cohen L."/>
        </authorList>
    </citation>
    <scope>NUCLEOTIDE SEQUENCE</scope>
    <source>
        <strain evidence="2">CCCM811</strain>
    </source>
</reference>
<feature type="transmembrane region" description="Helical" evidence="1">
    <location>
        <begin position="36"/>
        <end position="57"/>
    </location>
</feature>
<name>A0A7S3Z5E8_9EUKA</name>
<keyword evidence="1" id="KW-0812">Transmembrane</keyword>
<gene>
    <name evidence="2" type="ORF">LGLO00237_LOCUS23929</name>
</gene>
<keyword evidence="1" id="KW-0472">Membrane</keyword>
<organism evidence="2">
    <name type="scientific">Lotharella globosa</name>
    <dbReference type="NCBI Taxonomy" id="91324"/>
    <lineage>
        <taxon>Eukaryota</taxon>
        <taxon>Sar</taxon>
        <taxon>Rhizaria</taxon>
        <taxon>Cercozoa</taxon>
        <taxon>Chlorarachniophyceae</taxon>
        <taxon>Lotharella</taxon>
    </lineage>
</organism>
<dbReference type="EMBL" id="HBIV01033545">
    <property type="protein sequence ID" value="CAE0672279.1"/>
    <property type="molecule type" value="Transcribed_RNA"/>
</dbReference>
<protein>
    <submittedName>
        <fullName evidence="2">Uncharacterized protein</fullName>
    </submittedName>
</protein>
<accession>A0A7S3Z5E8</accession>
<proteinExistence type="predicted"/>
<evidence type="ECO:0000256" key="1">
    <source>
        <dbReference type="SAM" id="Phobius"/>
    </source>
</evidence>
<keyword evidence="1" id="KW-1133">Transmembrane helix</keyword>
<sequence>MWDELFGFRTASEGSIVGPPTEVAGDSSDDSDTWPYLGYFVAAIVVPGLLLLLWMICKSVTDYLPIQRAASGARAEPNHHIEAVDMAELSPRHSSLPHIVDESFADVALDEEEDQTRESQPVPL</sequence>
<dbReference type="AlphaFoldDB" id="A0A7S3Z5E8"/>